<keyword evidence="10" id="KW-0469">Meiosis</keyword>
<dbReference type="GO" id="GO:0005634">
    <property type="term" value="C:nucleus"/>
    <property type="evidence" value="ECO:0007669"/>
    <property type="project" value="UniProtKB-SubCell"/>
</dbReference>
<dbReference type="Gene3D" id="1.10.30.10">
    <property type="entry name" value="High mobility group box domain"/>
    <property type="match status" value="1"/>
</dbReference>
<keyword evidence="5" id="KW-0963">Cytoplasm</keyword>
<evidence type="ECO:0000256" key="2">
    <source>
        <dbReference type="ARBA" id="ARBA00004496"/>
    </source>
</evidence>
<keyword evidence="9" id="KW-0539">Nucleus</keyword>
<dbReference type="SUPFAM" id="SSF47095">
    <property type="entry name" value="HMG-box"/>
    <property type="match status" value="1"/>
</dbReference>
<accession>A0A1L8DB70</accession>
<dbReference type="GO" id="GO:0007283">
    <property type="term" value="P:spermatogenesis"/>
    <property type="evidence" value="ECO:0007669"/>
    <property type="project" value="TreeGrafter"/>
</dbReference>
<evidence type="ECO:0000256" key="11">
    <source>
        <dbReference type="SAM" id="MobiDB-lite"/>
    </source>
</evidence>
<dbReference type="GO" id="GO:0060964">
    <property type="term" value="P:regulation of miRNA-mediated gene silencing"/>
    <property type="evidence" value="ECO:0007669"/>
    <property type="project" value="InterPro"/>
</dbReference>
<dbReference type="GO" id="GO:0043565">
    <property type="term" value="F:sequence-specific DNA binding"/>
    <property type="evidence" value="ECO:0007669"/>
    <property type="project" value="TreeGrafter"/>
</dbReference>
<sequence length="456" mass="51220">MPNKKRQPFYFFMLEVQKKHQNRGKNYSLRQMPEIASPLWATMTPEEKKPYELQAKNYNGSATGGGNIKTCHGIDYSVVEREQRTAQTQGKRMKEDVLQIIKQAILTQNLPHMTFFVMHINYFCESRGKDGNAIFDAAELAILDFSLQDGIKRGMHTFINLEALPYGYTYEAMRHSDETHQLPLPPDTIGHTKIRDALVEVLRFTEDNDENVCAPIFTFDNHVPVIRSIFNEVFALAHTGSIKPDQVRIYPLSHLLFHLKNATTDHAGPAAAQQPFASVFLAEGYLERGTFEYSEGVACEHHQENDRVPFCSQTKIKGWAFAIIHSCAPDLGIEFIEGKHEPINTLRAPQVKVPDDVSVYTATDIASDTNPWRNSGSNIFSNTASTQNFHNISTSSISRNPHNLTSSTVSHASHNTSWRPSTAASIKNESIGSADDFPALPLLRDYKRGKGRGNLL</sequence>
<dbReference type="GO" id="GO:0043186">
    <property type="term" value="C:P granule"/>
    <property type="evidence" value="ECO:0007669"/>
    <property type="project" value="TreeGrafter"/>
</dbReference>
<dbReference type="PANTHER" id="PTHR21358:SF4">
    <property type="entry name" value="PROTEIN MAELSTROM HOMOLOG"/>
    <property type="match status" value="1"/>
</dbReference>
<dbReference type="CDD" id="cd21992">
    <property type="entry name" value="HMG-box_MAEL"/>
    <property type="match status" value="1"/>
</dbReference>
<evidence type="ECO:0000256" key="10">
    <source>
        <dbReference type="ARBA" id="ARBA00023254"/>
    </source>
</evidence>
<reference evidence="14" key="1">
    <citation type="submission" date="2016-12" db="EMBL/GenBank/DDBJ databases">
        <title>An insight into the sialome and mialome of the sand fly, Nyssomyia neivai.</title>
        <authorList>
            <person name="Sebastian V."/>
            <person name="Goulart T.M."/>
            <person name="Oliveira W."/>
            <person name="Calvo E."/>
            <person name="Oliveira L.F."/>
            <person name="Pinto M.C."/>
            <person name="Rosselino A.M."/>
            <person name="Ribeiro J.M."/>
        </authorList>
    </citation>
    <scope>NUCLEOTIDE SEQUENCE</scope>
</reference>
<dbReference type="AlphaFoldDB" id="A0A1L8DB70"/>
<feature type="domain" description="Maelstrom" evidence="13">
    <location>
        <begin position="137"/>
        <end position="344"/>
    </location>
</feature>
<dbReference type="InterPro" id="IPR009071">
    <property type="entry name" value="HMG_box_dom"/>
</dbReference>
<evidence type="ECO:0000256" key="3">
    <source>
        <dbReference type="ARBA" id="ARBA00007057"/>
    </source>
</evidence>
<proteinExistence type="inferred from homology"/>
<dbReference type="GO" id="GO:0045892">
    <property type="term" value="P:negative regulation of DNA-templated transcription"/>
    <property type="evidence" value="ECO:0007669"/>
    <property type="project" value="TreeGrafter"/>
</dbReference>
<dbReference type="InterPro" id="IPR036910">
    <property type="entry name" value="HMG_box_dom_sf"/>
</dbReference>
<dbReference type="GO" id="GO:0007140">
    <property type="term" value="P:male meiotic nuclear division"/>
    <property type="evidence" value="ECO:0007669"/>
    <property type="project" value="TreeGrafter"/>
</dbReference>
<organism evidence="14">
    <name type="scientific">Nyssomyia neivai</name>
    <dbReference type="NCBI Taxonomy" id="330878"/>
    <lineage>
        <taxon>Eukaryota</taxon>
        <taxon>Metazoa</taxon>
        <taxon>Ecdysozoa</taxon>
        <taxon>Arthropoda</taxon>
        <taxon>Hexapoda</taxon>
        <taxon>Insecta</taxon>
        <taxon>Pterygota</taxon>
        <taxon>Neoptera</taxon>
        <taxon>Endopterygota</taxon>
        <taxon>Diptera</taxon>
        <taxon>Nematocera</taxon>
        <taxon>Psychodoidea</taxon>
        <taxon>Psychodidae</taxon>
        <taxon>Nyssomyia</taxon>
    </lineage>
</organism>
<evidence type="ECO:0000313" key="14">
    <source>
        <dbReference type="EMBL" id="JAV03672.1"/>
    </source>
</evidence>
<comment type="subcellular location">
    <subcellularLocation>
        <location evidence="2">Cytoplasm</location>
    </subcellularLocation>
    <subcellularLocation>
        <location evidence="1">Nucleus</location>
    </subcellularLocation>
</comment>
<keyword evidence="8" id="KW-0943">RNA-mediated gene silencing</keyword>
<feature type="region of interest" description="Disordered" evidence="11">
    <location>
        <begin position="393"/>
        <end position="424"/>
    </location>
</feature>
<keyword evidence="4" id="KW-0217">Developmental protein</keyword>
<evidence type="ECO:0000256" key="5">
    <source>
        <dbReference type="ARBA" id="ARBA00022490"/>
    </source>
</evidence>
<dbReference type="InterPro" id="IPR024970">
    <property type="entry name" value="Maelstrom"/>
</dbReference>
<evidence type="ECO:0000256" key="4">
    <source>
        <dbReference type="ARBA" id="ARBA00022473"/>
    </source>
</evidence>
<keyword evidence="6" id="KW-0221">Differentiation</keyword>
<dbReference type="InterPro" id="IPR039259">
    <property type="entry name" value="Protein_maelstrom"/>
</dbReference>
<evidence type="ECO:0000256" key="9">
    <source>
        <dbReference type="ARBA" id="ARBA00023242"/>
    </source>
</evidence>
<protein>
    <recommendedName>
        <fullName evidence="15">HMG box domain-containing protein</fullName>
    </recommendedName>
</protein>
<dbReference type="GO" id="GO:0030154">
    <property type="term" value="P:cell differentiation"/>
    <property type="evidence" value="ECO:0007669"/>
    <property type="project" value="UniProtKB-KW"/>
</dbReference>
<evidence type="ECO:0008006" key="15">
    <source>
        <dbReference type="Google" id="ProtNLM"/>
    </source>
</evidence>
<evidence type="ECO:0000259" key="12">
    <source>
        <dbReference type="Pfam" id="PF09011"/>
    </source>
</evidence>
<comment type="similarity">
    <text evidence="3">Belongs to the maelstrom family.</text>
</comment>
<evidence type="ECO:0000256" key="1">
    <source>
        <dbReference type="ARBA" id="ARBA00004123"/>
    </source>
</evidence>
<dbReference type="EMBL" id="GFDF01010412">
    <property type="protein sequence ID" value="JAV03672.1"/>
    <property type="molecule type" value="Transcribed_RNA"/>
</dbReference>
<evidence type="ECO:0000256" key="6">
    <source>
        <dbReference type="ARBA" id="ARBA00022782"/>
    </source>
</evidence>
<dbReference type="PANTHER" id="PTHR21358">
    <property type="entry name" value="PROTEIN MAELSTROM HOMOLOG"/>
    <property type="match status" value="1"/>
</dbReference>
<feature type="domain" description="HMG box" evidence="12">
    <location>
        <begin position="3"/>
        <end position="57"/>
    </location>
</feature>
<dbReference type="Pfam" id="PF09011">
    <property type="entry name" value="HMG_box_2"/>
    <property type="match status" value="1"/>
</dbReference>
<dbReference type="GO" id="GO:0034587">
    <property type="term" value="P:piRNA processing"/>
    <property type="evidence" value="ECO:0007669"/>
    <property type="project" value="TreeGrafter"/>
</dbReference>
<evidence type="ECO:0000259" key="13">
    <source>
        <dbReference type="Pfam" id="PF13017"/>
    </source>
</evidence>
<name>A0A1L8DB70_9DIPT</name>
<evidence type="ECO:0000256" key="7">
    <source>
        <dbReference type="ARBA" id="ARBA00023125"/>
    </source>
</evidence>
<dbReference type="Pfam" id="PF13017">
    <property type="entry name" value="Maelstrom"/>
    <property type="match status" value="1"/>
</dbReference>
<evidence type="ECO:0000256" key="8">
    <source>
        <dbReference type="ARBA" id="ARBA00023158"/>
    </source>
</evidence>
<keyword evidence="7" id="KW-0238">DNA-binding</keyword>